<keyword evidence="1" id="KW-1133">Transmembrane helix</keyword>
<dbReference type="Proteomes" id="UP000093366">
    <property type="component" value="Unassembled WGS sequence"/>
</dbReference>
<reference evidence="3" key="1">
    <citation type="submission" date="2016-07" db="EMBL/GenBank/DDBJ databases">
        <authorList>
            <person name="Florea S."/>
            <person name="Webb J.S."/>
            <person name="Jaromczyk J."/>
            <person name="Schardl C.L."/>
        </authorList>
    </citation>
    <scope>NUCLEOTIDE SEQUENCE [LARGE SCALE GENOMIC DNA]</scope>
    <source>
        <strain evidence="3">IPB1</strain>
    </source>
</reference>
<evidence type="ECO:0000313" key="3">
    <source>
        <dbReference type="Proteomes" id="UP000093366"/>
    </source>
</evidence>
<feature type="transmembrane region" description="Helical" evidence="1">
    <location>
        <begin position="255"/>
        <end position="274"/>
    </location>
</feature>
<evidence type="ECO:0008006" key="4">
    <source>
        <dbReference type="Google" id="ProtNLM"/>
    </source>
</evidence>
<feature type="transmembrane region" description="Helical" evidence="1">
    <location>
        <begin position="175"/>
        <end position="194"/>
    </location>
</feature>
<comment type="caution">
    <text evidence="2">The sequence shown here is derived from an EMBL/GenBank/DDBJ whole genome shotgun (WGS) entry which is preliminary data.</text>
</comment>
<sequence>MFFFIPWVIVVFLRAYGPISHEEISLYLVVFIGLSILLPYLSYIIGFFLVRSESAISQLPEKSNFIGENNSNIDRVAKFLLVLAFIFPVVALFDFLFLKGASLGGIVAQREAEHMSGPRNSLSGALITLLSAISPIFYVFIMENYELARKKKIIYSLIAFVGICCLFLSGGRNGFFISILFIFFYSKVFFANRAESKVKSSLLSKFILYSALLYFFFFSLNIFIERFSIQGFEVGYMLEYLEREYSVKVSKPEGLTGFLLEIYSVLIYLIFYVTHSFTYLNQYFAIDYEPFLSGGYNFPLLARVFDILFGFDIYSSGRSALLIEGVYLTLPGSLYVDFGFIGSILFLCVCSFYFGFMARNVKKLYFYERFLFCYLLVAFTFSPIYGVFGTANGFSFLIIMSLVFLVSTRFKLSR</sequence>
<feature type="transmembrane region" description="Helical" evidence="1">
    <location>
        <begin position="25"/>
        <end position="50"/>
    </location>
</feature>
<feature type="transmembrane region" description="Helical" evidence="1">
    <location>
        <begin position="334"/>
        <end position="358"/>
    </location>
</feature>
<feature type="transmembrane region" description="Helical" evidence="1">
    <location>
        <begin position="370"/>
        <end position="388"/>
    </location>
</feature>
<organism evidence="2 3">
    <name type="scientific">Pseudoalteromonas luteoviolacea</name>
    <dbReference type="NCBI Taxonomy" id="43657"/>
    <lineage>
        <taxon>Bacteria</taxon>
        <taxon>Pseudomonadati</taxon>
        <taxon>Pseudomonadota</taxon>
        <taxon>Gammaproteobacteria</taxon>
        <taxon>Alteromonadales</taxon>
        <taxon>Pseudoalteromonadaceae</taxon>
        <taxon>Pseudoalteromonas</taxon>
    </lineage>
</organism>
<gene>
    <name evidence="2" type="ORF">A7985_17220</name>
</gene>
<accession>A0A1C0TMN8</accession>
<keyword evidence="1" id="KW-0812">Transmembrane</keyword>
<name>A0A1C0TMN8_9GAMM</name>
<feature type="transmembrane region" description="Helical" evidence="1">
    <location>
        <begin position="79"/>
        <end position="101"/>
    </location>
</feature>
<feature type="transmembrane region" description="Helical" evidence="1">
    <location>
        <begin position="121"/>
        <end position="141"/>
    </location>
</feature>
<evidence type="ECO:0000313" key="2">
    <source>
        <dbReference type="EMBL" id="OCQ20173.1"/>
    </source>
</evidence>
<feature type="transmembrane region" description="Helical" evidence="1">
    <location>
        <begin position="206"/>
        <end position="224"/>
    </location>
</feature>
<dbReference type="AlphaFoldDB" id="A0A1C0TMN8"/>
<dbReference type="EMBL" id="MAUJ01000006">
    <property type="protein sequence ID" value="OCQ20173.1"/>
    <property type="molecule type" value="Genomic_DNA"/>
</dbReference>
<feature type="transmembrane region" description="Helical" evidence="1">
    <location>
        <begin position="394"/>
        <end position="412"/>
    </location>
</feature>
<feature type="transmembrane region" description="Helical" evidence="1">
    <location>
        <begin position="153"/>
        <end position="169"/>
    </location>
</feature>
<proteinExistence type="predicted"/>
<protein>
    <recommendedName>
        <fullName evidence="4">Oligosaccharide repeat unit polymerase</fullName>
    </recommendedName>
</protein>
<feature type="transmembrane region" description="Helical" evidence="1">
    <location>
        <begin position="295"/>
        <end position="314"/>
    </location>
</feature>
<evidence type="ECO:0000256" key="1">
    <source>
        <dbReference type="SAM" id="Phobius"/>
    </source>
</evidence>
<keyword evidence="1" id="KW-0472">Membrane</keyword>